<keyword evidence="4" id="KW-1185">Reference proteome</keyword>
<organism evidence="3 4">
    <name type="scientific">Staurois parvus</name>
    <dbReference type="NCBI Taxonomy" id="386267"/>
    <lineage>
        <taxon>Eukaryota</taxon>
        <taxon>Metazoa</taxon>
        <taxon>Chordata</taxon>
        <taxon>Craniata</taxon>
        <taxon>Vertebrata</taxon>
        <taxon>Euteleostomi</taxon>
        <taxon>Amphibia</taxon>
        <taxon>Batrachia</taxon>
        <taxon>Anura</taxon>
        <taxon>Neobatrachia</taxon>
        <taxon>Ranoidea</taxon>
        <taxon>Ranidae</taxon>
        <taxon>Staurois</taxon>
    </lineage>
</organism>
<evidence type="ECO:0000259" key="2">
    <source>
        <dbReference type="PROSITE" id="PS51046"/>
    </source>
</evidence>
<feature type="non-terminal residue" evidence="3">
    <location>
        <position position="1"/>
    </location>
</feature>
<dbReference type="Proteomes" id="UP001162483">
    <property type="component" value="Unassembled WGS sequence"/>
</dbReference>
<dbReference type="InterPro" id="IPR012314">
    <property type="entry name" value="Pept_M12B_GON-ADAMTSs"/>
</dbReference>
<feature type="non-terminal residue" evidence="3">
    <location>
        <position position="200"/>
    </location>
</feature>
<protein>
    <recommendedName>
        <fullName evidence="2">GON domain-containing protein</fullName>
    </recommendedName>
</protein>
<feature type="domain" description="GON" evidence="2">
    <location>
        <begin position="16"/>
        <end position="200"/>
    </location>
</feature>
<dbReference type="EMBL" id="CATNWA010000320">
    <property type="protein sequence ID" value="CAI9536524.1"/>
    <property type="molecule type" value="Genomic_DNA"/>
</dbReference>
<accession>A0ABN9AKJ8</accession>
<proteinExistence type="predicted"/>
<evidence type="ECO:0000313" key="4">
    <source>
        <dbReference type="Proteomes" id="UP001162483"/>
    </source>
</evidence>
<dbReference type="PROSITE" id="PS51046">
    <property type="entry name" value="GON"/>
    <property type="match status" value="1"/>
</dbReference>
<comment type="caution">
    <text evidence="3">The sequence shown here is derived from an EMBL/GenBank/DDBJ whole genome shotgun (WGS) entry which is preliminary data.</text>
</comment>
<sequence>KPEEKRPCYNPHDCDLPHNCQDVKRRRGVSEDGEHYIMVEEKITKVYCSGMQSDNPKEYVTLVSDEAENFSEVFGYRLQNPTECPYNGSRREDCQCKKDYTASGLSTFSKVRLDLTTLQIITTDLQFARTIDGRPVPFATAGDCYSAAKCPQGRFSINLQGTGLSVSETTIWMSQGNYAVTEITKSSDGTKVTGKCGGYC</sequence>
<keyword evidence="1" id="KW-0479">Metal-binding</keyword>
<dbReference type="Pfam" id="PF08685">
    <property type="entry name" value="GON"/>
    <property type="match status" value="1"/>
</dbReference>
<evidence type="ECO:0000256" key="1">
    <source>
        <dbReference type="ARBA" id="ARBA00022723"/>
    </source>
</evidence>
<name>A0ABN9AKJ8_9NEOB</name>
<reference evidence="3" key="1">
    <citation type="submission" date="2023-05" db="EMBL/GenBank/DDBJ databases">
        <authorList>
            <person name="Stuckert A."/>
        </authorList>
    </citation>
    <scope>NUCLEOTIDE SEQUENCE</scope>
</reference>
<gene>
    <name evidence="3" type="ORF">SPARVUS_LOCUS1039331</name>
</gene>
<evidence type="ECO:0000313" key="3">
    <source>
        <dbReference type="EMBL" id="CAI9536524.1"/>
    </source>
</evidence>